<proteinExistence type="predicted"/>
<feature type="region of interest" description="Disordered" evidence="1">
    <location>
        <begin position="1"/>
        <end position="21"/>
    </location>
</feature>
<sequence>MGKIAATWRMPSPRPSPTGEGADCGRFCGCRRFEKQIGFTTVDAGRLKSKKQPAQPD</sequence>
<evidence type="ECO:0000256" key="1">
    <source>
        <dbReference type="SAM" id="MobiDB-lite"/>
    </source>
</evidence>
<name>I4E7Z0_NEIME</name>
<dbReference type="AlphaFoldDB" id="I4E7Z0"/>
<dbReference type="EMBL" id="FR845715">
    <property type="protein sequence ID" value="CCA45458.1"/>
    <property type="molecule type" value="Genomic_DNA"/>
</dbReference>
<evidence type="ECO:0000313" key="2">
    <source>
        <dbReference type="EMBL" id="CCA45458.1"/>
    </source>
</evidence>
<accession>I4E7Z0</accession>
<gene>
    <name evidence="2" type="ORF">NMALPHA522_1917</name>
</gene>
<organism evidence="2">
    <name type="scientific">Neisseria meningitidis alpha522</name>
    <dbReference type="NCBI Taxonomy" id="996307"/>
    <lineage>
        <taxon>Bacteria</taxon>
        <taxon>Pseudomonadati</taxon>
        <taxon>Pseudomonadota</taxon>
        <taxon>Betaproteobacteria</taxon>
        <taxon>Neisseriales</taxon>
        <taxon>Neisseriaceae</taxon>
        <taxon>Neisseria</taxon>
    </lineage>
</organism>
<reference evidence="2" key="1">
    <citation type="submission" date="2011-03" db="EMBL/GenBank/DDBJ databases">
        <title>Draft genome of Neisseria meningitidis strain alpha522.</title>
        <authorList>
            <person name="Schoen C."/>
            <person name="Blom J."/>
        </authorList>
    </citation>
    <scope>NUCLEOTIDE SEQUENCE</scope>
    <source>
        <strain evidence="2">Alpha522</strain>
    </source>
</reference>
<protein>
    <submittedName>
        <fullName evidence="2">Uncharacterized protein</fullName>
    </submittedName>
</protein>